<evidence type="ECO:0000256" key="2">
    <source>
        <dbReference type="ARBA" id="ARBA00001947"/>
    </source>
</evidence>
<evidence type="ECO:0000313" key="16">
    <source>
        <dbReference type="EMBL" id="GAA4692560.1"/>
    </source>
</evidence>
<dbReference type="Proteomes" id="UP001500621">
    <property type="component" value="Unassembled WGS sequence"/>
</dbReference>
<dbReference type="PANTHER" id="PTHR11533">
    <property type="entry name" value="PROTEASE M1 ZINC METALLOPROTEASE"/>
    <property type="match status" value="1"/>
</dbReference>
<accession>A0ABP8WR72</accession>
<dbReference type="PRINTS" id="PR00756">
    <property type="entry name" value="ALADIPTASE"/>
</dbReference>
<evidence type="ECO:0000256" key="12">
    <source>
        <dbReference type="ARBA" id="ARBA00029811"/>
    </source>
</evidence>
<proteinExistence type="inferred from homology"/>
<evidence type="ECO:0000259" key="15">
    <source>
        <dbReference type="Pfam" id="PF17900"/>
    </source>
</evidence>
<dbReference type="SUPFAM" id="SSF55486">
    <property type="entry name" value="Metalloproteases ('zincins'), catalytic domain"/>
    <property type="match status" value="1"/>
</dbReference>
<dbReference type="PANTHER" id="PTHR11533:SF174">
    <property type="entry name" value="PUROMYCIN-SENSITIVE AMINOPEPTIDASE-RELATED"/>
    <property type="match status" value="1"/>
</dbReference>
<evidence type="ECO:0000256" key="11">
    <source>
        <dbReference type="ARBA" id="ARBA00023049"/>
    </source>
</evidence>
<reference evidence="17" key="1">
    <citation type="journal article" date="2019" name="Int. J. Syst. Evol. Microbiol.">
        <title>The Global Catalogue of Microorganisms (GCM) 10K type strain sequencing project: providing services to taxonomists for standard genome sequencing and annotation.</title>
        <authorList>
            <consortium name="The Broad Institute Genomics Platform"/>
            <consortium name="The Broad Institute Genome Sequencing Center for Infectious Disease"/>
            <person name="Wu L."/>
            <person name="Ma J."/>
        </authorList>
    </citation>
    <scope>NUCLEOTIDE SEQUENCE [LARGE SCALE GENOMIC DNA]</scope>
    <source>
        <strain evidence="17">JCM 18127</strain>
    </source>
</reference>
<evidence type="ECO:0000256" key="9">
    <source>
        <dbReference type="ARBA" id="ARBA00022801"/>
    </source>
</evidence>
<comment type="similarity">
    <text evidence="3">Belongs to the peptidase M1 family.</text>
</comment>
<evidence type="ECO:0000256" key="8">
    <source>
        <dbReference type="ARBA" id="ARBA00022723"/>
    </source>
</evidence>
<evidence type="ECO:0000256" key="6">
    <source>
        <dbReference type="ARBA" id="ARBA00022438"/>
    </source>
</evidence>
<keyword evidence="7" id="KW-0645">Protease</keyword>
<comment type="cofactor">
    <cofactor evidence="2">
        <name>Zn(2+)</name>
        <dbReference type="ChEBI" id="CHEBI:29105"/>
    </cofactor>
</comment>
<sequence length="830" mass="90339">MSDLPEHAASAPSLTQDEARARAELLEVGSYEVHLDLARDEQHFDSRTVVRLTSRGGRTFLDCKPRELRSVTLDGAALDVGLLERGRLPLDLPAGEHELVVEALMAFRHDGEGLHRSTDPADGRDYVYGMSFMDAAPSVFACFDQPDLKAPYTLHVRAPESWTVVGNGAATQVAPGEWELATTPPLSTYFVTLVAGPYHVLREEHDGIPLGFSARASLAGQLERDLPELLALTRSCFDEMHRLFGIRYPFGDYHQAFVPEFNAGAMENPGCVTFRDDLVPAGRLTRGDAILRATTIAHEMAHQWFGNIVTPRWWDDLWLNESFAEYLGNRVAAEVTDYDDAWVHTAYSRRQWGLVADARPTTHPVAGNGAPDALSALQSFDGISYTKGSTVLKQLATRLGDEVFFGGVVDHLERHRFGNATMHDLLASWERAGAVDLGDFVDGWLLRAGPDVLSHERGTGSLVLTPPAGQESSARRHTFHAATHDGERWSLTPVETEGVGRTPLAVSERPVVLDARHETWVVAVPDAVTVAGLVHHLADVEDPELRAAAWNNLRSGVHEAAVDPATVVEVAVASPPVEDVSDTGRHTLPWLLGHVVPFAPEGSLARLHAAFTTELEDAQAGSERQLAALRAAIRSATDESVLRGWLAPGGLPDGVEPDLALRWRLLERLAALGAVEAGELDQVLAAEPTTAASVAHARASASRPDPAAKEQAWRRFTGEVAASNYELEASGVGLWRGDPEVSRPYVERYLAELPATSSVRSGWVLGVATEAFFPLAQLPHLPDDGAALVQGVEDLLATDEALTPPMRKRVLDLHDECVRRRRLAARYPRG</sequence>
<dbReference type="InterPro" id="IPR012778">
    <property type="entry name" value="Pept_M1_aminopeptidase"/>
</dbReference>
<dbReference type="NCBIfam" id="TIGR02412">
    <property type="entry name" value="pepN_strep_liv"/>
    <property type="match status" value="1"/>
</dbReference>
<keyword evidence="8" id="KW-0479">Metal-binding</keyword>
<protein>
    <recommendedName>
        <fullName evidence="5">Aminopeptidase N</fullName>
        <ecNumber evidence="4">3.4.11.2</ecNumber>
    </recommendedName>
    <alternativeName>
        <fullName evidence="12">Alanine aminopeptidase</fullName>
    </alternativeName>
    <alternativeName>
        <fullName evidence="13">Lysyl aminopeptidase</fullName>
    </alternativeName>
</protein>
<dbReference type="InterPro" id="IPR045357">
    <property type="entry name" value="Aminopeptidase_N-like_N"/>
</dbReference>
<dbReference type="InterPro" id="IPR027268">
    <property type="entry name" value="Peptidase_M4/M1_CTD_sf"/>
</dbReference>
<evidence type="ECO:0000256" key="1">
    <source>
        <dbReference type="ARBA" id="ARBA00000098"/>
    </source>
</evidence>
<evidence type="ECO:0000313" key="17">
    <source>
        <dbReference type="Proteomes" id="UP001500621"/>
    </source>
</evidence>
<keyword evidence="10" id="KW-0862">Zinc</keyword>
<keyword evidence="6 16" id="KW-0031">Aminopeptidase</keyword>
<dbReference type="Gene3D" id="2.60.40.1730">
    <property type="entry name" value="tricorn interacting facor f3 domain"/>
    <property type="match status" value="1"/>
</dbReference>
<feature type="domain" description="Aminopeptidase N-like N-terminal" evidence="15">
    <location>
        <begin position="112"/>
        <end position="189"/>
    </location>
</feature>
<organism evidence="16 17">
    <name type="scientific">Nocardioides nanhaiensis</name>
    <dbReference type="NCBI Taxonomy" id="1476871"/>
    <lineage>
        <taxon>Bacteria</taxon>
        <taxon>Bacillati</taxon>
        <taxon>Actinomycetota</taxon>
        <taxon>Actinomycetes</taxon>
        <taxon>Propionibacteriales</taxon>
        <taxon>Nocardioidaceae</taxon>
        <taxon>Nocardioides</taxon>
    </lineage>
</organism>
<evidence type="ECO:0000259" key="14">
    <source>
        <dbReference type="Pfam" id="PF01433"/>
    </source>
</evidence>
<gene>
    <name evidence="16" type="primary">pepN_2</name>
    <name evidence="16" type="ORF">GCM10023226_33130</name>
</gene>
<comment type="catalytic activity">
    <reaction evidence="1">
        <text>Release of an N-terminal amino acid, Xaa-|-Yaa- from a peptide, amide or arylamide. Xaa is preferably Ala, but may be most amino acids including Pro (slow action). When a terminal hydrophobic residue is followed by a prolyl residue, the two may be released as an intact Xaa-Pro dipeptide.</text>
        <dbReference type="EC" id="3.4.11.2"/>
    </reaction>
</comment>
<keyword evidence="17" id="KW-1185">Reference proteome</keyword>
<name>A0ABP8WR72_9ACTN</name>
<dbReference type="Pfam" id="PF01433">
    <property type="entry name" value="Peptidase_M1"/>
    <property type="match status" value="1"/>
</dbReference>
<feature type="domain" description="Peptidase M1 membrane alanine aminopeptidase" evidence="14">
    <location>
        <begin position="232"/>
        <end position="444"/>
    </location>
</feature>
<dbReference type="InterPro" id="IPR042097">
    <property type="entry name" value="Aminopeptidase_N-like_N_sf"/>
</dbReference>
<evidence type="ECO:0000256" key="3">
    <source>
        <dbReference type="ARBA" id="ARBA00010136"/>
    </source>
</evidence>
<dbReference type="SUPFAM" id="SSF63737">
    <property type="entry name" value="Leukotriene A4 hydrolase N-terminal domain"/>
    <property type="match status" value="1"/>
</dbReference>
<evidence type="ECO:0000256" key="5">
    <source>
        <dbReference type="ARBA" id="ARBA00015611"/>
    </source>
</evidence>
<evidence type="ECO:0000256" key="4">
    <source>
        <dbReference type="ARBA" id="ARBA00012564"/>
    </source>
</evidence>
<dbReference type="InterPro" id="IPR050344">
    <property type="entry name" value="Peptidase_M1_aminopeptidases"/>
</dbReference>
<dbReference type="GO" id="GO:0004177">
    <property type="term" value="F:aminopeptidase activity"/>
    <property type="evidence" value="ECO:0007669"/>
    <property type="project" value="UniProtKB-KW"/>
</dbReference>
<evidence type="ECO:0000256" key="10">
    <source>
        <dbReference type="ARBA" id="ARBA00022833"/>
    </source>
</evidence>
<dbReference type="InterPro" id="IPR001930">
    <property type="entry name" value="Peptidase_M1"/>
</dbReference>
<comment type="caution">
    <text evidence="16">The sequence shown here is derived from an EMBL/GenBank/DDBJ whole genome shotgun (WGS) entry which is preliminary data.</text>
</comment>
<dbReference type="Gene3D" id="1.10.390.10">
    <property type="entry name" value="Neutral Protease Domain 2"/>
    <property type="match status" value="1"/>
</dbReference>
<evidence type="ECO:0000256" key="7">
    <source>
        <dbReference type="ARBA" id="ARBA00022670"/>
    </source>
</evidence>
<dbReference type="Pfam" id="PF17900">
    <property type="entry name" value="Peptidase_M1_N"/>
    <property type="match status" value="1"/>
</dbReference>
<dbReference type="CDD" id="cd09602">
    <property type="entry name" value="M1_APN"/>
    <property type="match status" value="1"/>
</dbReference>
<dbReference type="InterPro" id="IPR014782">
    <property type="entry name" value="Peptidase_M1_dom"/>
</dbReference>
<dbReference type="EMBL" id="BAABIM010000003">
    <property type="protein sequence ID" value="GAA4692560.1"/>
    <property type="molecule type" value="Genomic_DNA"/>
</dbReference>
<keyword evidence="11" id="KW-0482">Metalloprotease</keyword>
<evidence type="ECO:0000256" key="13">
    <source>
        <dbReference type="ARBA" id="ARBA00031533"/>
    </source>
</evidence>
<dbReference type="RefSeq" id="WP_345267878.1">
    <property type="nucleotide sequence ID" value="NZ_BAABIM010000003.1"/>
</dbReference>
<keyword evidence="9" id="KW-0378">Hydrolase</keyword>
<dbReference type="EC" id="3.4.11.2" evidence="4"/>